<sequence length="95" mass="10221">MGKFLLRSSLLARCIEHADKRVMARTLELDPGSLHAVENAKPLGRGGQSQTRCWFDIAAESQDPVNGGPHLVVSAIKRLPQAMQAICDGLPQAAC</sequence>
<evidence type="ECO:0000313" key="2">
    <source>
        <dbReference type="Proteomes" id="UP000315440"/>
    </source>
</evidence>
<evidence type="ECO:0000313" key="1">
    <source>
        <dbReference type="EMBL" id="TWT87518.1"/>
    </source>
</evidence>
<keyword evidence="2" id="KW-1185">Reference proteome</keyword>
<reference evidence="1 2" key="1">
    <citation type="submission" date="2019-02" db="EMBL/GenBank/DDBJ databases">
        <title>Deep-cultivation of Planctomycetes and their phenomic and genomic characterization uncovers novel biology.</title>
        <authorList>
            <person name="Wiegand S."/>
            <person name="Jogler M."/>
            <person name="Boedeker C."/>
            <person name="Pinto D."/>
            <person name="Vollmers J."/>
            <person name="Rivas-Marin E."/>
            <person name="Kohn T."/>
            <person name="Peeters S.H."/>
            <person name="Heuer A."/>
            <person name="Rast P."/>
            <person name="Oberbeckmann S."/>
            <person name="Bunk B."/>
            <person name="Jeske O."/>
            <person name="Meyerdierks A."/>
            <person name="Storesund J.E."/>
            <person name="Kallscheuer N."/>
            <person name="Luecker S."/>
            <person name="Lage O.M."/>
            <person name="Pohl T."/>
            <person name="Merkel B.J."/>
            <person name="Hornburger P."/>
            <person name="Mueller R.-W."/>
            <person name="Bruemmer F."/>
            <person name="Labrenz M."/>
            <person name="Spormann A.M."/>
            <person name="Op Den Camp H."/>
            <person name="Overmann J."/>
            <person name="Amann R."/>
            <person name="Jetten M.S.M."/>
            <person name="Mascher T."/>
            <person name="Medema M.H."/>
            <person name="Devos D.P."/>
            <person name="Kaster A.-K."/>
            <person name="Ovreas L."/>
            <person name="Rohde M."/>
            <person name="Galperin M.Y."/>
            <person name="Jogler C."/>
        </authorList>
    </citation>
    <scope>NUCLEOTIDE SEQUENCE [LARGE SCALE GENOMIC DNA]</scope>
    <source>
        <strain evidence="1 2">Mal64</strain>
    </source>
</reference>
<accession>A0A5C5ZK60</accession>
<gene>
    <name evidence="1" type="ORF">Mal64_30590</name>
</gene>
<organism evidence="1 2">
    <name type="scientific">Pseudobythopirellula maris</name>
    <dbReference type="NCBI Taxonomy" id="2527991"/>
    <lineage>
        <taxon>Bacteria</taxon>
        <taxon>Pseudomonadati</taxon>
        <taxon>Planctomycetota</taxon>
        <taxon>Planctomycetia</taxon>
        <taxon>Pirellulales</taxon>
        <taxon>Lacipirellulaceae</taxon>
        <taxon>Pseudobythopirellula</taxon>
    </lineage>
</organism>
<name>A0A5C5ZK60_9BACT</name>
<dbReference type="EMBL" id="SJPQ01000003">
    <property type="protein sequence ID" value="TWT87518.1"/>
    <property type="molecule type" value="Genomic_DNA"/>
</dbReference>
<dbReference type="Proteomes" id="UP000315440">
    <property type="component" value="Unassembled WGS sequence"/>
</dbReference>
<protein>
    <submittedName>
        <fullName evidence="1">Uncharacterized protein</fullName>
    </submittedName>
</protein>
<dbReference type="AlphaFoldDB" id="A0A5C5ZK60"/>
<proteinExistence type="predicted"/>
<comment type="caution">
    <text evidence="1">The sequence shown here is derived from an EMBL/GenBank/DDBJ whole genome shotgun (WGS) entry which is preliminary data.</text>
</comment>